<keyword evidence="6" id="KW-1185">Reference proteome</keyword>
<dbReference type="EMBL" id="JNVC02000024">
    <property type="protein sequence ID" value="KEZ47451.1"/>
    <property type="molecule type" value="Genomic_DNA"/>
</dbReference>
<dbReference type="InterPro" id="IPR018060">
    <property type="entry name" value="HTH_AraC"/>
</dbReference>
<organism evidence="5 6">
    <name type="scientific">Metabacillus indicus</name>
    <name type="common">Bacillus indicus</name>
    <dbReference type="NCBI Taxonomy" id="246786"/>
    <lineage>
        <taxon>Bacteria</taxon>
        <taxon>Bacillati</taxon>
        <taxon>Bacillota</taxon>
        <taxon>Bacilli</taxon>
        <taxon>Bacillales</taxon>
        <taxon>Bacillaceae</taxon>
        <taxon>Metabacillus</taxon>
    </lineage>
</organism>
<dbReference type="SMART" id="SM00342">
    <property type="entry name" value="HTH_ARAC"/>
    <property type="match status" value="1"/>
</dbReference>
<dbReference type="InterPro" id="IPR009057">
    <property type="entry name" value="Homeodomain-like_sf"/>
</dbReference>
<feature type="domain" description="HTH araC/xylS-type" evidence="4">
    <location>
        <begin position="184"/>
        <end position="282"/>
    </location>
</feature>
<dbReference type="SUPFAM" id="SSF51215">
    <property type="entry name" value="Regulatory protein AraC"/>
    <property type="match status" value="1"/>
</dbReference>
<evidence type="ECO:0000259" key="4">
    <source>
        <dbReference type="PROSITE" id="PS01124"/>
    </source>
</evidence>
<evidence type="ECO:0000256" key="1">
    <source>
        <dbReference type="ARBA" id="ARBA00023015"/>
    </source>
</evidence>
<reference evidence="5 6" key="1">
    <citation type="journal article" date="2005" name="Int. J. Syst. Evol. Microbiol.">
        <title>Bacillus cibi sp. nov., isolated from jeotgal, a traditional Korean fermented seafood.</title>
        <authorList>
            <person name="Yoon J.H."/>
            <person name="Lee C.H."/>
            <person name="Oh T.K."/>
        </authorList>
    </citation>
    <scope>NUCLEOTIDE SEQUENCE [LARGE SCALE GENOMIC DNA]</scope>
    <source>
        <strain evidence="5 6">DSM 16189</strain>
    </source>
</reference>
<gene>
    <name evidence="5" type="ORF">GS18_0221775</name>
</gene>
<dbReference type="PANTHER" id="PTHR43280">
    <property type="entry name" value="ARAC-FAMILY TRANSCRIPTIONAL REGULATOR"/>
    <property type="match status" value="1"/>
</dbReference>
<name>A0A084GJD9_METID</name>
<evidence type="ECO:0000313" key="5">
    <source>
        <dbReference type="EMBL" id="KEZ47451.1"/>
    </source>
</evidence>
<dbReference type="Pfam" id="PF12833">
    <property type="entry name" value="HTH_18"/>
    <property type="match status" value="1"/>
</dbReference>
<dbReference type="STRING" id="246786.GS18_0221775"/>
<protein>
    <submittedName>
        <fullName evidence="5">AraC family transcriptional regulator</fullName>
    </submittedName>
</protein>
<evidence type="ECO:0000313" key="6">
    <source>
        <dbReference type="Proteomes" id="UP000028549"/>
    </source>
</evidence>
<keyword evidence="1" id="KW-0805">Transcription regulation</keyword>
<dbReference type="InterPro" id="IPR037923">
    <property type="entry name" value="HTH-like"/>
</dbReference>
<sequence>MSYIGFDIPPFPTFIKGGDAIFKKGSKHFKRIFTVFDLIYVQSGELYITENSEPFTIKDGQFIILTPGFEHYGHKSCKEDTRVFWCHFKMEGAFSLYRDGYENWAEIQTRDGDFVVPPQFQFKIPAFGECLHRDFVEKIFENITRLDHQTPDFPLRQQIYFQEIVLHLQKESLKISSAAEKVVEDTLRYIRKHYKEEKKMEDVAKELHFHPDYITRCMQKTMGVTPVQYLTQYRMEQAKRLLSTTDDKISFIAKESGIQDPAYFTKIFKRLEGVSPLEYRKIVSRKK</sequence>
<comment type="caution">
    <text evidence="5">The sequence shown here is derived from an EMBL/GenBank/DDBJ whole genome shotgun (WGS) entry which is preliminary data.</text>
</comment>
<dbReference type="AlphaFoldDB" id="A0A084GJD9"/>
<dbReference type="PROSITE" id="PS01124">
    <property type="entry name" value="HTH_ARAC_FAMILY_2"/>
    <property type="match status" value="1"/>
</dbReference>
<dbReference type="GO" id="GO:0003700">
    <property type="term" value="F:DNA-binding transcription factor activity"/>
    <property type="evidence" value="ECO:0007669"/>
    <property type="project" value="InterPro"/>
</dbReference>
<dbReference type="Gene3D" id="1.10.10.60">
    <property type="entry name" value="Homeodomain-like"/>
    <property type="match status" value="2"/>
</dbReference>
<dbReference type="OrthoDB" id="192171at2"/>
<accession>A0A084GJD9</accession>
<dbReference type="GO" id="GO:0043565">
    <property type="term" value="F:sequence-specific DNA binding"/>
    <property type="evidence" value="ECO:0007669"/>
    <property type="project" value="InterPro"/>
</dbReference>
<evidence type="ECO:0000256" key="3">
    <source>
        <dbReference type="ARBA" id="ARBA00023163"/>
    </source>
</evidence>
<evidence type="ECO:0000256" key="2">
    <source>
        <dbReference type="ARBA" id="ARBA00023125"/>
    </source>
</evidence>
<dbReference type="RefSeq" id="WP_029283828.1">
    <property type="nucleotide sequence ID" value="NZ_CP176757.1"/>
</dbReference>
<dbReference type="Proteomes" id="UP000028549">
    <property type="component" value="Unassembled WGS sequence"/>
</dbReference>
<keyword evidence="2" id="KW-0238">DNA-binding</keyword>
<keyword evidence="3" id="KW-0804">Transcription</keyword>
<proteinExistence type="predicted"/>
<dbReference type="PANTHER" id="PTHR43280:SF30">
    <property type="entry name" value="MMSAB OPERON REGULATORY PROTEIN"/>
    <property type="match status" value="1"/>
</dbReference>
<dbReference type="SUPFAM" id="SSF46689">
    <property type="entry name" value="Homeodomain-like"/>
    <property type="match status" value="2"/>
</dbReference>